<dbReference type="InterPro" id="IPR050266">
    <property type="entry name" value="AB_hydrolase_sf"/>
</dbReference>
<dbReference type="PANTHER" id="PTHR43798:SF33">
    <property type="entry name" value="HYDROLASE, PUTATIVE (AFU_ORTHOLOGUE AFUA_2G14860)-RELATED"/>
    <property type="match status" value="1"/>
</dbReference>
<dbReference type="OrthoDB" id="5380819at2"/>
<dbReference type="PRINTS" id="PR00111">
    <property type="entry name" value="ABHYDROLASE"/>
</dbReference>
<evidence type="ECO:0000313" key="3">
    <source>
        <dbReference type="Proteomes" id="UP000183018"/>
    </source>
</evidence>
<dbReference type="AlphaFoldDB" id="A0A1I3IH18"/>
<reference evidence="3" key="1">
    <citation type="submission" date="2016-10" db="EMBL/GenBank/DDBJ databases">
        <authorList>
            <person name="Varghese N."/>
            <person name="Submissions S."/>
        </authorList>
    </citation>
    <scope>NUCLEOTIDE SEQUENCE [LARGE SCALE GENOMIC DNA]</scope>
    <source>
        <strain evidence="3">LMG 22563</strain>
    </source>
</reference>
<dbReference type="PANTHER" id="PTHR43798">
    <property type="entry name" value="MONOACYLGLYCEROL LIPASE"/>
    <property type="match status" value="1"/>
</dbReference>
<dbReference type="RefSeq" id="WP_074882222.1">
    <property type="nucleotide sequence ID" value="NZ_FORC01000001.1"/>
</dbReference>
<evidence type="ECO:0000313" key="2">
    <source>
        <dbReference type="EMBL" id="SFI47117.1"/>
    </source>
</evidence>
<dbReference type="InterPro" id="IPR029058">
    <property type="entry name" value="AB_hydrolase_fold"/>
</dbReference>
<accession>A0A1I3IH18</accession>
<keyword evidence="3" id="KW-1185">Reference proteome</keyword>
<feature type="domain" description="AB hydrolase-1" evidence="1">
    <location>
        <begin position="6"/>
        <end position="238"/>
    </location>
</feature>
<evidence type="ECO:0000259" key="1">
    <source>
        <dbReference type="Pfam" id="PF12697"/>
    </source>
</evidence>
<dbReference type="Gene3D" id="3.40.50.1820">
    <property type="entry name" value="alpha/beta hydrolase"/>
    <property type="match status" value="1"/>
</dbReference>
<dbReference type="InterPro" id="IPR000073">
    <property type="entry name" value="AB_hydrolase_1"/>
</dbReference>
<name>A0A1I3IH18_9GAMM</name>
<sequence length="247" mass="26915">MPAPYLLIHGLIGHLGSLPPLFAIQGAQAYAPDLLGYGKWQEADPASITLPNQVAHLARWLDKRNIDRVKLVGHSVGGAIAMLFANAYPQRVVSLCNVEGNFSLADAFWSISLAKMERTQVEVMLTGFMQNPEGWLAKIAIEPSASRRDTALRLLGHQPASTIQATARSVVEETARSSYLASVRKLFDGPIPIHLIAGQRSKDDWHIPDWARELAASITHLPGGHLMMVENPASFVAAVMAAGERER</sequence>
<dbReference type="Pfam" id="PF12697">
    <property type="entry name" value="Abhydrolase_6"/>
    <property type="match status" value="1"/>
</dbReference>
<dbReference type="EMBL" id="FORC01000001">
    <property type="protein sequence ID" value="SFI47117.1"/>
    <property type="molecule type" value="Genomic_DNA"/>
</dbReference>
<dbReference type="GO" id="GO:0016020">
    <property type="term" value="C:membrane"/>
    <property type="evidence" value="ECO:0007669"/>
    <property type="project" value="TreeGrafter"/>
</dbReference>
<gene>
    <name evidence="2" type="ORF">SAMN05216602_1712</name>
</gene>
<protein>
    <submittedName>
        <fullName evidence="2">Pimeloyl-ACP methyl ester carboxylesterase</fullName>
    </submittedName>
</protein>
<dbReference type="Proteomes" id="UP000183018">
    <property type="component" value="Unassembled WGS sequence"/>
</dbReference>
<dbReference type="SUPFAM" id="SSF53474">
    <property type="entry name" value="alpha/beta-Hydrolases"/>
    <property type="match status" value="1"/>
</dbReference>
<proteinExistence type="predicted"/>
<organism evidence="2 3">
    <name type="scientific">Phytopseudomonas argentinensis</name>
    <dbReference type="NCBI Taxonomy" id="289370"/>
    <lineage>
        <taxon>Bacteria</taxon>
        <taxon>Pseudomonadati</taxon>
        <taxon>Pseudomonadota</taxon>
        <taxon>Gammaproteobacteria</taxon>
        <taxon>Pseudomonadales</taxon>
        <taxon>Pseudomonadaceae</taxon>
        <taxon>Phytopseudomonas</taxon>
    </lineage>
</organism>
<dbReference type="STRING" id="289370.SAMN05216602_1712"/>